<feature type="chain" id="PRO_5014397734" description="CPAF-like PDZ domain-containing protein" evidence="1">
    <location>
        <begin position="24"/>
        <end position="873"/>
    </location>
</feature>
<dbReference type="PANTHER" id="PTHR37049">
    <property type="entry name" value="PEPTIDASE S41 FAMILY PROTEIN"/>
    <property type="match status" value="1"/>
</dbReference>
<dbReference type="Pfam" id="PF23658">
    <property type="entry name" value="PDZ_CPAF_rel"/>
    <property type="match status" value="1"/>
</dbReference>
<dbReference type="PANTHER" id="PTHR37049:SF5">
    <property type="entry name" value="TAIL SPECIFIC PROTEASE DOMAIN-CONTAINING PROTEIN"/>
    <property type="match status" value="1"/>
</dbReference>
<evidence type="ECO:0000256" key="1">
    <source>
        <dbReference type="SAM" id="SignalP"/>
    </source>
</evidence>
<evidence type="ECO:0000259" key="2">
    <source>
        <dbReference type="Pfam" id="PF23658"/>
    </source>
</evidence>
<dbReference type="STRING" id="1149755.A0A2J6QVE2"/>
<dbReference type="Gene3D" id="3.90.226.10">
    <property type="entry name" value="2-enoyl-CoA Hydratase, Chain A, domain 1"/>
    <property type="match status" value="1"/>
</dbReference>
<keyword evidence="1" id="KW-0732">Signal</keyword>
<feature type="domain" description="CPAF-like PDZ" evidence="2">
    <location>
        <begin position="151"/>
        <end position="271"/>
    </location>
</feature>
<reference evidence="3 4" key="1">
    <citation type="submission" date="2016-04" db="EMBL/GenBank/DDBJ databases">
        <title>A degradative enzymes factory behind the ericoid mycorrhizal symbiosis.</title>
        <authorList>
            <consortium name="DOE Joint Genome Institute"/>
            <person name="Martino E."/>
            <person name="Morin E."/>
            <person name="Grelet G."/>
            <person name="Kuo A."/>
            <person name="Kohler A."/>
            <person name="Daghino S."/>
            <person name="Barry K."/>
            <person name="Choi C."/>
            <person name="Cichocki N."/>
            <person name="Clum A."/>
            <person name="Copeland A."/>
            <person name="Hainaut M."/>
            <person name="Haridas S."/>
            <person name="Labutti K."/>
            <person name="Lindquist E."/>
            <person name="Lipzen A."/>
            <person name="Khouja H.-R."/>
            <person name="Murat C."/>
            <person name="Ohm R."/>
            <person name="Olson A."/>
            <person name="Spatafora J."/>
            <person name="Veneault-Fourrey C."/>
            <person name="Henrissat B."/>
            <person name="Grigoriev I."/>
            <person name="Martin F."/>
            <person name="Perotto S."/>
        </authorList>
    </citation>
    <scope>NUCLEOTIDE SEQUENCE [LARGE SCALE GENOMIC DNA]</scope>
    <source>
        <strain evidence="3 4">F</strain>
    </source>
</reference>
<gene>
    <name evidence="3" type="ORF">L207DRAFT_474046</name>
</gene>
<protein>
    <recommendedName>
        <fullName evidence="2">CPAF-like PDZ domain-containing protein</fullName>
    </recommendedName>
</protein>
<keyword evidence="4" id="KW-1185">Reference proteome</keyword>
<evidence type="ECO:0000313" key="3">
    <source>
        <dbReference type="EMBL" id="PMD30233.1"/>
    </source>
</evidence>
<dbReference type="InterPro" id="IPR052766">
    <property type="entry name" value="S41A_metabolite_peptidase"/>
</dbReference>
<dbReference type="InterPro" id="IPR029045">
    <property type="entry name" value="ClpP/crotonase-like_dom_sf"/>
</dbReference>
<sequence length="873" mass="92775">MLLQSWRRLLPLSYAALLTVCAAQSTTQPPPSQSTACGTIVNSDDTIIFNASLAYECLTSVPFNPAVATSFLQYLNDTFQFQSTLAYLKNPPTSYQQPSVDLLAGLNDLQQGIQNGIFPNEYEFEAALQALLYATHDGHVELFAGALAVFSFGSSYELVSLSIDGVQLPKVYLAVDFVASNSFTSYTPSAIQTINGIDTTTYLTEFAANNSYGTLEPHADWNQLMLSAAQDIQGVASVFNGGATFYPGDSLTFTLENGTEVDDTWLAVYYSQGNTGPLQTGGDFYNFFVLGFYPDSYDPDLIDNNTVNITESAAASSAAPSSTSEAAAAATSTTSSPATCSQSWDNSAYPDCPDIAQPDLGAENGGYVSGYFLNETSISVLSIPSFDEYNDTLNTFSSTVAQFLTASRAANLNKIVIDVQSNAGGQPLLAIDTFKHFFPNIDPFGGSRLRAHHAADVIGQTTTTYFQSLSSTSDDFTTLIASEWVATERLNANTNHTFASWPEFFGPQAAFGDEFTTTQRYNLANTLFDEAAVGDVNGGFVVYGYGNNSAPASAEPPYAAEDIIILSDGLCDSACALFVEMMHHEAGVRVVVAGGRPSTGPMQAPSGSRGALIYNTYELDSDISFAQTLLDQQGLGESASFLPNRTEALEVFVTFASINLRDEVRRGDTIPLQFAYDAADCRIFYTPQTVYNYTALWQYAADAIWSNSSLCVAGSTGYATTGTNQTDFVGPSSSSPGTVTVADLTAHLSAANASTIESHVLDDVTISSINFPIPCTSNAQCPTGVCAFTTSCGSITPSRQCLSTCFPAGLRCGPNGAKCQVGVQICPNAGSSCELQSSTGVCPLVQCGPQQGKARAGTTPVKIKAKKVSGRRF</sequence>
<evidence type="ECO:0000313" key="4">
    <source>
        <dbReference type="Proteomes" id="UP000235786"/>
    </source>
</evidence>
<dbReference type="EMBL" id="KZ613968">
    <property type="protein sequence ID" value="PMD30233.1"/>
    <property type="molecule type" value="Genomic_DNA"/>
</dbReference>
<feature type="signal peptide" evidence="1">
    <location>
        <begin position="1"/>
        <end position="23"/>
    </location>
</feature>
<dbReference type="AlphaFoldDB" id="A0A2J6QVE2"/>
<proteinExistence type="predicted"/>
<organism evidence="3 4">
    <name type="scientific">Hyaloscypha variabilis (strain UAMH 11265 / GT02V1 / F)</name>
    <name type="common">Meliniomyces variabilis</name>
    <dbReference type="NCBI Taxonomy" id="1149755"/>
    <lineage>
        <taxon>Eukaryota</taxon>
        <taxon>Fungi</taxon>
        <taxon>Dikarya</taxon>
        <taxon>Ascomycota</taxon>
        <taxon>Pezizomycotina</taxon>
        <taxon>Leotiomycetes</taxon>
        <taxon>Helotiales</taxon>
        <taxon>Hyaloscyphaceae</taxon>
        <taxon>Hyaloscypha</taxon>
        <taxon>Hyaloscypha variabilis</taxon>
    </lineage>
</organism>
<dbReference type="SUPFAM" id="SSF52096">
    <property type="entry name" value="ClpP/crotonase"/>
    <property type="match status" value="1"/>
</dbReference>
<dbReference type="InterPro" id="IPR056186">
    <property type="entry name" value="PDZ_CPAF-rel"/>
</dbReference>
<dbReference type="Proteomes" id="UP000235786">
    <property type="component" value="Unassembled WGS sequence"/>
</dbReference>
<name>A0A2J6QVE2_HYAVF</name>
<accession>A0A2J6QVE2</accession>
<dbReference type="OrthoDB" id="27214at2759"/>